<feature type="non-terminal residue" evidence="1">
    <location>
        <position position="1"/>
    </location>
</feature>
<reference evidence="1" key="1">
    <citation type="journal article" date="2015" name="Nature">
        <title>Complex archaea that bridge the gap between prokaryotes and eukaryotes.</title>
        <authorList>
            <person name="Spang A."/>
            <person name="Saw J.H."/>
            <person name="Jorgensen S.L."/>
            <person name="Zaremba-Niedzwiedzka K."/>
            <person name="Martijn J."/>
            <person name="Lind A.E."/>
            <person name="van Eijk R."/>
            <person name="Schleper C."/>
            <person name="Guy L."/>
            <person name="Ettema T.J."/>
        </authorList>
    </citation>
    <scope>NUCLEOTIDE SEQUENCE</scope>
</reference>
<protein>
    <submittedName>
        <fullName evidence="1">Uncharacterized protein</fullName>
    </submittedName>
</protein>
<dbReference type="EMBL" id="LAZR01025919">
    <property type="protein sequence ID" value="KKL70363.1"/>
    <property type="molecule type" value="Genomic_DNA"/>
</dbReference>
<organism evidence="1">
    <name type="scientific">marine sediment metagenome</name>
    <dbReference type="NCBI Taxonomy" id="412755"/>
    <lineage>
        <taxon>unclassified sequences</taxon>
        <taxon>metagenomes</taxon>
        <taxon>ecological metagenomes</taxon>
    </lineage>
</organism>
<gene>
    <name evidence="1" type="ORF">LCGC14_2105660</name>
</gene>
<comment type="caution">
    <text evidence="1">The sequence shown here is derived from an EMBL/GenBank/DDBJ whole genome shotgun (WGS) entry which is preliminary data.</text>
</comment>
<proteinExistence type="predicted"/>
<evidence type="ECO:0000313" key="1">
    <source>
        <dbReference type="EMBL" id="KKL70363.1"/>
    </source>
</evidence>
<accession>A0A0F9E8K9</accession>
<name>A0A0F9E8K9_9ZZZZ</name>
<sequence length="663" mass="74007">YSSFVVTTDAAKKAPLVKSLIREVWRDDLSPGMKETLIGRIRQSGGGAASQVDEAPTMFEELLPKKYQAKSIEELVEKVKTEWLNTHAGVTPSILQMQVGIPQSRSFDVYQALQKAGLIDDVGRKLGGEIEVATKAIDIASPEVKLPEAMSVIQAKELRALGYTADDIIKMEKSRWEDILFESIQKSASPFEKPWTLESLRQTAKEYELDPNMLTEESVKLANQIGKDRVIEILTKSQIEEVKLAETGKIPEEKTKQISFFEEQARLEGKKDVMYSVRRHTPEVEGGAPSVASIKSRPRADIITVSRGAESSMKDVGAETYVGVEGKPTIIYDAAELVDPKLRRQTLYHENLHVDLLPTTQSFEAPIMEKSTLEAGEQIASGLKSAHPSHYGKISKGHLLEEAYVHASSALRTGDSEYLATLAAWDKDLPHVLRWIREMSGHLRNDLAKMPDSIYKRSLQRKLSDLLRRSDDDTLTHLREFVDEFGVPDLVNGKFVYRMEGKETVLGSLKSVHDYIDARDVSNQVASFTGRLEDLGVRGVSFMPARSRGLSKTGGDPLPEVPLEVGDLKSTAVSWLYKPFLNWAGKAQEMINTALVRQGRVAIDIYNPIKDIDDAVLMKTRKGDQLAEKLEKVLPLGDAKHYDYTMWLSHAPSDRPEIAAKLR</sequence>
<dbReference type="AlphaFoldDB" id="A0A0F9E8K9"/>